<dbReference type="PROSITE" id="PS51782">
    <property type="entry name" value="LYSM"/>
    <property type="match status" value="1"/>
</dbReference>
<dbReference type="SMART" id="SM00257">
    <property type="entry name" value="LysM"/>
    <property type="match status" value="1"/>
</dbReference>
<dbReference type="GO" id="GO:0071555">
    <property type="term" value="P:cell wall organization"/>
    <property type="evidence" value="ECO:0007669"/>
    <property type="project" value="UniProtKB-KW"/>
</dbReference>
<dbReference type="Pfam" id="PF01476">
    <property type="entry name" value="LysM"/>
    <property type="match status" value="1"/>
</dbReference>
<accession>A0A420E8K1</accession>
<dbReference type="Proteomes" id="UP000286482">
    <property type="component" value="Unassembled WGS sequence"/>
</dbReference>
<name>A0A420E8K1_9ALTE</name>
<dbReference type="GO" id="GO:0008745">
    <property type="term" value="F:N-acetylmuramoyl-L-alanine amidase activity"/>
    <property type="evidence" value="ECO:0007669"/>
    <property type="project" value="UniProtKB-EC"/>
</dbReference>
<keyword evidence="5" id="KW-0961">Cell wall biogenesis/degradation</keyword>
<dbReference type="SMART" id="SM00646">
    <property type="entry name" value="Ami_3"/>
    <property type="match status" value="1"/>
</dbReference>
<dbReference type="GO" id="GO:0030288">
    <property type="term" value="C:outer membrane-bounded periplasmic space"/>
    <property type="evidence" value="ECO:0007669"/>
    <property type="project" value="TreeGrafter"/>
</dbReference>
<evidence type="ECO:0000313" key="8">
    <source>
        <dbReference type="EMBL" id="RKF14523.1"/>
    </source>
</evidence>
<dbReference type="Pfam" id="PF01520">
    <property type="entry name" value="Amidase_3"/>
    <property type="match status" value="1"/>
</dbReference>
<dbReference type="EC" id="3.5.1.28" evidence="3"/>
<dbReference type="AlphaFoldDB" id="A0A420E8K1"/>
<dbReference type="SUPFAM" id="SSF53187">
    <property type="entry name" value="Zn-dependent exopeptidases"/>
    <property type="match status" value="1"/>
</dbReference>
<sequence>MFKRCFVVISAVLFSLNVWAQSDISGVRVWAGPENTRLVLDLSNNVEFDKFMLRSPDRLVIDLRSTTTSAKLEQVVMQGNLVTKVRHSTPKAKGDTRLVIELSRATTPTVFALSPTGDYGHRLVIDLPDTAGQAEIKQEQQRATQVKHQQELTGTRDIVIAIDAGHGGDDPGAIGPKRSYEKNITLAISKRVVRLLDAEPGLKGVLIRKGDYYVDLNRRSQIAREGKADFLVSIHADGFTSSKPKGASVWVLSNRRADTEIGRWLERHEEQSELLGGAGDVIDTTDNDSNLNYMLLDMSMEHAKNTGYSVAKSVLGEISKVTSLHKSQPAYASLAVLKSPDIPSILVEAGFITNHKEEKLLGSGNHQERIAKAVVAGIKEHYSRNPPDGTLYAQRFGGRKHKVKSGESLSRIATNYGVSVANIKKVNQLKTDTIRVGQDLTIPSS</sequence>
<dbReference type="EMBL" id="RAQO01000009">
    <property type="protein sequence ID" value="RKF14523.1"/>
    <property type="molecule type" value="Genomic_DNA"/>
</dbReference>
<dbReference type="InterPro" id="IPR021731">
    <property type="entry name" value="AMIN_dom"/>
</dbReference>
<dbReference type="CDD" id="cd00118">
    <property type="entry name" value="LysM"/>
    <property type="match status" value="1"/>
</dbReference>
<evidence type="ECO:0000256" key="4">
    <source>
        <dbReference type="ARBA" id="ARBA00022801"/>
    </source>
</evidence>
<keyword evidence="6" id="KW-0732">Signal</keyword>
<evidence type="ECO:0000256" key="2">
    <source>
        <dbReference type="ARBA" id="ARBA00010860"/>
    </source>
</evidence>
<feature type="signal peptide" evidence="6">
    <location>
        <begin position="1"/>
        <end position="20"/>
    </location>
</feature>
<dbReference type="InterPro" id="IPR018392">
    <property type="entry name" value="LysM"/>
</dbReference>
<proteinExistence type="inferred from homology"/>
<gene>
    <name evidence="8" type="ORF">DBZ36_17910</name>
</gene>
<dbReference type="SUPFAM" id="SSF54106">
    <property type="entry name" value="LysM domain"/>
    <property type="match status" value="1"/>
</dbReference>
<evidence type="ECO:0000256" key="6">
    <source>
        <dbReference type="SAM" id="SignalP"/>
    </source>
</evidence>
<comment type="similarity">
    <text evidence="2">Belongs to the N-acetylmuramoyl-L-alanine amidase 3 family.</text>
</comment>
<feature type="domain" description="LysM" evidence="7">
    <location>
        <begin position="399"/>
        <end position="442"/>
    </location>
</feature>
<dbReference type="Gene3D" id="3.40.630.40">
    <property type="entry name" value="Zn-dependent exopeptidases"/>
    <property type="match status" value="1"/>
</dbReference>
<evidence type="ECO:0000256" key="5">
    <source>
        <dbReference type="ARBA" id="ARBA00023316"/>
    </source>
</evidence>
<dbReference type="Gene3D" id="3.10.350.10">
    <property type="entry name" value="LysM domain"/>
    <property type="match status" value="1"/>
</dbReference>
<evidence type="ECO:0000256" key="3">
    <source>
        <dbReference type="ARBA" id="ARBA00011901"/>
    </source>
</evidence>
<keyword evidence="4" id="KW-0378">Hydrolase</keyword>
<dbReference type="InterPro" id="IPR050695">
    <property type="entry name" value="N-acetylmuramoyl_amidase_3"/>
</dbReference>
<dbReference type="PANTHER" id="PTHR30404">
    <property type="entry name" value="N-ACETYLMURAMOYL-L-ALANINE AMIDASE"/>
    <property type="match status" value="1"/>
</dbReference>
<dbReference type="CDD" id="cd02696">
    <property type="entry name" value="MurNAc-LAA"/>
    <property type="match status" value="1"/>
</dbReference>
<protein>
    <recommendedName>
        <fullName evidence="3">N-acetylmuramoyl-L-alanine amidase</fullName>
        <ecNumber evidence="3">3.5.1.28</ecNumber>
    </recommendedName>
</protein>
<comment type="catalytic activity">
    <reaction evidence="1">
        <text>Hydrolyzes the link between N-acetylmuramoyl residues and L-amino acid residues in certain cell-wall glycopeptides.</text>
        <dbReference type="EC" id="3.5.1.28"/>
    </reaction>
</comment>
<dbReference type="RefSeq" id="WP_120356334.1">
    <property type="nucleotide sequence ID" value="NZ_RAQO01000009.1"/>
</dbReference>
<dbReference type="Pfam" id="PF11741">
    <property type="entry name" value="AMIN"/>
    <property type="match status" value="1"/>
</dbReference>
<reference evidence="8 9" key="1">
    <citation type="submission" date="2018-09" db="EMBL/GenBank/DDBJ databases">
        <authorList>
            <person name="Wang Z."/>
        </authorList>
    </citation>
    <scope>NUCLEOTIDE SEQUENCE [LARGE SCALE GENOMIC DNA]</scope>
    <source>
        <strain evidence="8 9">ALS 81</strain>
    </source>
</reference>
<evidence type="ECO:0000256" key="1">
    <source>
        <dbReference type="ARBA" id="ARBA00001561"/>
    </source>
</evidence>
<feature type="chain" id="PRO_5019170144" description="N-acetylmuramoyl-L-alanine amidase" evidence="6">
    <location>
        <begin position="21"/>
        <end position="445"/>
    </location>
</feature>
<dbReference type="OrthoDB" id="9806267at2"/>
<dbReference type="GO" id="GO:0009253">
    <property type="term" value="P:peptidoglycan catabolic process"/>
    <property type="evidence" value="ECO:0007669"/>
    <property type="project" value="InterPro"/>
</dbReference>
<dbReference type="PANTHER" id="PTHR30404:SF6">
    <property type="entry name" value="N-ACETYLMURAMOYL-L-ALANINE AMIDASE AMIB"/>
    <property type="match status" value="1"/>
</dbReference>
<evidence type="ECO:0000259" key="7">
    <source>
        <dbReference type="PROSITE" id="PS51782"/>
    </source>
</evidence>
<keyword evidence="9" id="KW-1185">Reference proteome</keyword>
<organism evidence="8 9">
    <name type="scientific">Alginatibacterium sediminis</name>
    <dbReference type="NCBI Taxonomy" id="2164068"/>
    <lineage>
        <taxon>Bacteria</taxon>
        <taxon>Pseudomonadati</taxon>
        <taxon>Pseudomonadota</taxon>
        <taxon>Gammaproteobacteria</taxon>
        <taxon>Alteromonadales</taxon>
        <taxon>Alteromonadaceae</taxon>
        <taxon>Alginatibacterium</taxon>
    </lineage>
</organism>
<evidence type="ECO:0000313" key="9">
    <source>
        <dbReference type="Proteomes" id="UP000286482"/>
    </source>
</evidence>
<comment type="caution">
    <text evidence="8">The sequence shown here is derived from an EMBL/GenBank/DDBJ whole genome shotgun (WGS) entry which is preliminary data.</text>
</comment>
<dbReference type="InterPro" id="IPR036779">
    <property type="entry name" value="LysM_dom_sf"/>
</dbReference>
<dbReference type="Gene3D" id="2.60.40.3500">
    <property type="match status" value="1"/>
</dbReference>
<dbReference type="InterPro" id="IPR002508">
    <property type="entry name" value="MurNAc-LAA_cat"/>
</dbReference>